<dbReference type="GO" id="GO:0008483">
    <property type="term" value="F:transaminase activity"/>
    <property type="evidence" value="ECO:0007669"/>
    <property type="project" value="UniProtKB-KW"/>
</dbReference>
<dbReference type="Proteomes" id="UP001251870">
    <property type="component" value="Unassembled WGS sequence"/>
</dbReference>
<protein>
    <submittedName>
        <fullName evidence="7">PLP-dependent aminotransferase family protein</fullName>
    </submittedName>
</protein>
<dbReference type="SMART" id="SM00345">
    <property type="entry name" value="HTH_GNTR"/>
    <property type="match status" value="1"/>
</dbReference>
<evidence type="ECO:0000256" key="1">
    <source>
        <dbReference type="ARBA" id="ARBA00005384"/>
    </source>
</evidence>
<dbReference type="InterPro" id="IPR036390">
    <property type="entry name" value="WH_DNA-bd_sf"/>
</dbReference>
<keyword evidence="7" id="KW-0808">Transferase</keyword>
<evidence type="ECO:0000259" key="6">
    <source>
        <dbReference type="PROSITE" id="PS50949"/>
    </source>
</evidence>
<proteinExistence type="inferred from homology"/>
<dbReference type="InterPro" id="IPR036388">
    <property type="entry name" value="WH-like_DNA-bd_sf"/>
</dbReference>
<name>A0ABU2DUY0_9MICC</name>
<dbReference type="PANTHER" id="PTHR46577:SF1">
    <property type="entry name" value="HTH-TYPE TRANSCRIPTIONAL REGULATORY PROTEIN GABR"/>
    <property type="match status" value="1"/>
</dbReference>
<dbReference type="InterPro" id="IPR015421">
    <property type="entry name" value="PyrdxlP-dep_Trfase_major"/>
</dbReference>
<feature type="domain" description="HTH gntR-type" evidence="6">
    <location>
        <begin position="15"/>
        <end position="83"/>
    </location>
</feature>
<sequence length="449" mass="47971">MQDLDAESLAKTLTERSPAGIAEEVRELIVAGTLTAGMRLPTVRDVAAELGMSVGSVASAYGLLREGGLVETRRRGGTRIVEGGHLGPRFSGWSEVDLLRCAPDPHLLPSAEDALLRAVKQHDVNTWSREHIITDLARELSARLTDLPRSFAAVSSGAEGLWLATRATAEQGATLAVAEPASPGYLAVLESLGLHTLAVTCDEEGPRPEDLEQALDGGAAVFVHCPGGAFSDRGTLSAERALALEKVLERHPDTLIIEDDPLGPVSEYQQGHSLDVLFPEQTLRVLGFDRAMGIDVRTSVLAGPKALIDRCLMHRSGGVASNSRLLQHALAHMLRDPQVTHRLQSARTHYALRRRLALDTFAEAGLTVRSGPASWALWVEVSDERAAALALAGRGVVVDVGAGSMISQQRPGMLRLSIAQLPEDPSLLRELARLVADAASGQLEDVTFL</sequence>
<comment type="caution">
    <text evidence="7">The sequence shown here is derived from an EMBL/GenBank/DDBJ whole genome shotgun (WGS) entry which is preliminary data.</text>
</comment>
<accession>A0ABU2DUY0</accession>
<dbReference type="Pfam" id="PF00392">
    <property type="entry name" value="GntR"/>
    <property type="match status" value="1"/>
</dbReference>
<keyword evidence="3" id="KW-0805">Transcription regulation</keyword>
<dbReference type="CDD" id="cd00609">
    <property type="entry name" value="AAT_like"/>
    <property type="match status" value="1"/>
</dbReference>
<reference evidence="7 8" key="1">
    <citation type="submission" date="2023-09" db="EMBL/GenBank/DDBJ databases">
        <title>Description of three actinobacteria isolated from air of manufacturing shop in a pharmaceutical factory.</title>
        <authorList>
            <person name="Zhang D.-F."/>
        </authorList>
    </citation>
    <scope>NUCLEOTIDE SEQUENCE [LARGE SCALE GENOMIC DNA]</scope>
    <source>
        <strain evidence="7 8">LY-0111</strain>
    </source>
</reference>
<evidence type="ECO:0000313" key="7">
    <source>
        <dbReference type="EMBL" id="MDR8020289.1"/>
    </source>
</evidence>
<dbReference type="InterPro" id="IPR051446">
    <property type="entry name" value="HTH_trans_reg/aminotransferase"/>
</dbReference>
<keyword evidence="8" id="KW-1185">Reference proteome</keyword>
<dbReference type="PANTHER" id="PTHR46577">
    <property type="entry name" value="HTH-TYPE TRANSCRIPTIONAL REGULATORY PROTEIN GABR"/>
    <property type="match status" value="1"/>
</dbReference>
<keyword evidence="7" id="KW-0032">Aminotransferase</keyword>
<keyword evidence="2" id="KW-0663">Pyridoxal phosphate</keyword>
<dbReference type="Gene3D" id="1.10.10.10">
    <property type="entry name" value="Winged helix-like DNA-binding domain superfamily/Winged helix DNA-binding domain"/>
    <property type="match status" value="1"/>
</dbReference>
<evidence type="ECO:0000256" key="4">
    <source>
        <dbReference type="ARBA" id="ARBA00023125"/>
    </source>
</evidence>
<dbReference type="CDD" id="cd07377">
    <property type="entry name" value="WHTH_GntR"/>
    <property type="match status" value="1"/>
</dbReference>
<evidence type="ECO:0000313" key="8">
    <source>
        <dbReference type="Proteomes" id="UP001251870"/>
    </source>
</evidence>
<evidence type="ECO:0000256" key="2">
    <source>
        <dbReference type="ARBA" id="ARBA00022898"/>
    </source>
</evidence>
<keyword evidence="5" id="KW-0804">Transcription</keyword>
<dbReference type="InterPro" id="IPR004839">
    <property type="entry name" value="Aminotransferase_I/II_large"/>
</dbReference>
<dbReference type="InterPro" id="IPR015424">
    <property type="entry name" value="PyrdxlP-dep_Trfase"/>
</dbReference>
<dbReference type="InterPro" id="IPR000524">
    <property type="entry name" value="Tscrpt_reg_HTH_GntR"/>
</dbReference>
<dbReference type="SUPFAM" id="SSF46785">
    <property type="entry name" value="Winged helix' DNA-binding domain"/>
    <property type="match status" value="1"/>
</dbReference>
<evidence type="ECO:0000256" key="5">
    <source>
        <dbReference type="ARBA" id="ARBA00023163"/>
    </source>
</evidence>
<comment type="similarity">
    <text evidence="1">In the C-terminal section; belongs to the class-I pyridoxal-phosphate-dependent aminotransferase family.</text>
</comment>
<dbReference type="SUPFAM" id="SSF53383">
    <property type="entry name" value="PLP-dependent transferases"/>
    <property type="match status" value="1"/>
</dbReference>
<dbReference type="EMBL" id="JAVKGR010000021">
    <property type="protein sequence ID" value="MDR8020289.1"/>
    <property type="molecule type" value="Genomic_DNA"/>
</dbReference>
<evidence type="ECO:0000256" key="3">
    <source>
        <dbReference type="ARBA" id="ARBA00023015"/>
    </source>
</evidence>
<dbReference type="RefSeq" id="WP_310549271.1">
    <property type="nucleotide sequence ID" value="NZ_JAVKGR010000021.1"/>
</dbReference>
<organism evidence="7 8">
    <name type="scientific">Nesterenkonia aerolata</name>
    <dbReference type="NCBI Taxonomy" id="3074079"/>
    <lineage>
        <taxon>Bacteria</taxon>
        <taxon>Bacillati</taxon>
        <taxon>Actinomycetota</taxon>
        <taxon>Actinomycetes</taxon>
        <taxon>Micrococcales</taxon>
        <taxon>Micrococcaceae</taxon>
        <taxon>Nesterenkonia</taxon>
    </lineage>
</organism>
<dbReference type="Gene3D" id="3.40.640.10">
    <property type="entry name" value="Type I PLP-dependent aspartate aminotransferase-like (Major domain)"/>
    <property type="match status" value="1"/>
</dbReference>
<keyword evidence="4" id="KW-0238">DNA-binding</keyword>
<dbReference type="Pfam" id="PF00155">
    <property type="entry name" value="Aminotran_1_2"/>
    <property type="match status" value="1"/>
</dbReference>
<gene>
    <name evidence="7" type="ORF">RIL96_12030</name>
</gene>
<dbReference type="PROSITE" id="PS50949">
    <property type="entry name" value="HTH_GNTR"/>
    <property type="match status" value="1"/>
</dbReference>